<organism evidence="2 3">
    <name type="scientific">Ceriporiopsis subvermispora (strain B)</name>
    <name type="common">White-rot fungus</name>
    <name type="synonym">Gelatoporia subvermispora</name>
    <dbReference type="NCBI Taxonomy" id="914234"/>
    <lineage>
        <taxon>Eukaryota</taxon>
        <taxon>Fungi</taxon>
        <taxon>Dikarya</taxon>
        <taxon>Basidiomycota</taxon>
        <taxon>Agaricomycotina</taxon>
        <taxon>Agaricomycetes</taxon>
        <taxon>Polyporales</taxon>
        <taxon>Gelatoporiaceae</taxon>
        <taxon>Gelatoporia</taxon>
    </lineage>
</organism>
<protein>
    <submittedName>
        <fullName evidence="2">Uncharacterized protein</fullName>
    </submittedName>
</protein>
<dbReference type="PANTHER" id="PTHR40465:SF1">
    <property type="entry name" value="DUF6534 DOMAIN-CONTAINING PROTEIN"/>
    <property type="match status" value="1"/>
</dbReference>
<gene>
    <name evidence="2" type="ORF">CERSUDRAFT_150619</name>
</gene>
<dbReference type="OrthoDB" id="2757242at2759"/>
<dbReference type="PANTHER" id="PTHR40465">
    <property type="entry name" value="CHROMOSOME 1, WHOLE GENOME SHOTGUN SEQUENCE"/>
    <property type="match status" value="1"/>
</dbReference>
<feature type="non-terminal residue" evidence="2">
    <location>
        <position position="138"/>
    </location>
</feature>
<keyword evidence="3" id="KW-1185">Reference proteome</keyword>
<evidence type="ECO:0000256" key="1">
    <source>
        <dbReference type="SAM" id="Phobius"/>
    </source>
</evidence>
<reference evidence="2 3" key="1">
    <citation type="journal article" date="2012" name="Proc. Natl. Acad. Sci. U.S.A.">
        <title>Comparative genomics of Ceriporiopsis subvermispora and Phanerochaete chrysosporium provide insight into selective ligninolysis.</title>
        <authorList>
            <person name="Fernandez-Fueyo E."/>
            <person name="Ruiz-Duenas F.J."/>
            <person name="Ferreira P."/>
            <person name="Floudas D."/>
            <person name="Hibbett D.S."/>
            <person name="Canessa P."/>
            <person name="Larrondo L.F."/>
            <person name="James T.Y."/>
            <person name="Seelenfreund D."/>
            <person name="Lobos S."/>
            <person name="Polanco R."/>
            <person name="Tello M."/>
            <person name="Honda Y."/>
            <person name="Watanabe T."/>
            <person name="Watanabe T."/>
            <person name="Ryu J.S."/>
            <person name="Kubicek C.P."/>
            <person name="Schmoll M."/>
            <person name="Gaskell J."/>
            <person name="Hammel K.E."/>
            <person name="St John F.J."/>
            <person name="Vanden Wymelenberg A."/>
            <person name="Sabat G."/>
            <person name="Splinter BonDurant S."/>
            <person name="Syed K."/>
            <person name="Yadav J.S."/>
            <person name="Doddapaneni H."/>
            <person name="Subramanian V."/>
            <person name="Lavin J.L."/>
            <person name="Oguiza J.A."/>
            <person name="Perez G."/>
            <person name="Pisabarro A.G."/>
            <person name="Ramirez L."/>
            <person name="Santoyo F."/>
            <person name="Master E."/>
            <person name="Coutinho P.M."/>
            <person name="Henrissat B."/>
            <person name="Lombard V."/>
            <person name="Magnuson J.K."/>
            <person name="Kuees U."/>
            <person name="Hori C."/>
            <person name="Igarashi K."/>
            <person name="Samejima M."/>
            <person name="Held B.W."/>
            <person name="Barry K.W."/>
            <person name="LaButti K.M."/>
            <person name="Lapidus A."/>
            <person name="Lindquist E.A."/>
            <person name="Lucas S.M."/>
            <person name="Riley R."/>
            <person name="Salamov A.A."/>
            <person name="Hoffmeister D."/>
            <person name="Schwenk D."/>
            <person name="Hadar Y."/>
            <person name="Yarden O."/>
            <person name="de Vries R.P."/>
            <person name="Wiebenga A."/>
            <person name="Stenlid J."/>
            <person name="Eastwood D."/>
            <person name="Grigoriev I.V."/>
            <person name="Berka R.M."/>
            <person name="Blanchette R.A."/>
            <person name="Kersten P."/>
            <person name="Martinez A.T."/>
            <person name="Vicuna R."/>
            <person name="Cullen D."/>
        </authorList>
    </citation>
    <scope>NUCLEOTIDE SEQUENCE [LARGE SCALE GENOMIC DNA]</scope>
    <source>
        <strain evidence="2 3">B</strain>
    </source>
</reference>
<keyword evidence="1" id="KW-0812">Transmembrane</keyword>
<name>M2RM09_CERS8</name>
<feature type="transmembrane region" description="Helical" evidence="1">
    <location>
        <begin position="51"/>
        <end position="72"/>
    </location>
</feature>
<dbReference type="STRING" id="914234.M2RM09"/>
<dbReference type="HOGENOM" id="CLU_046025_16_1_1"/>
<accession>M2RM09</accession>
<feature type="transmembrane region" description="Helical" evidence="1">
    <location>
        <begin position="92"/>
        <end position="111"/>
    </location>
</feature>
<keyword evidence="1" id="KW-0472">Membrane</keyword>
<dbReference type="Proteomes" id="UP000016930">
    <property type="component" value="Unassembled WGS sequence"/>
</dbReference>
<dbReference type="EMBL" id="KB445793">
    <property type="protein sequence ID" value="EMD39886.1"/>
    <property type="molecule type" value="Genomic_DNA"/>
</dbReference>
<evidence type="ECO:0000313" key="3">
    <source>
        <dbReference type="Proteomes" id="UP000016930"/>
    </source>
</evidence>
<keyword evidence="1" id="KW-1133">Transmembrane helix</keyword>
<feature type="transmembrane region" description="Helical" evidence="1">
    <location>
        <begin position="12"/>
        <end position="39"/>
    </location>
</feature>
<sequence length="138" mass="15626">MEPPASTVDMHATAGAALIGLEVTLLVYSINLGQLVVYLRHTRQDGVAFKTLIVILWLLDSVHLAFIVMGFWQYAITGHGRIHGLLRPTWPFIAQVYIVTVSNLIVHNLFAHRIWKLSGGRKLWPVVIVSRFRYKKVP</sequence>
<evidence type="ECO:0000313" key="2">
    <source>
        <dbReference type="EMBL" id="EMD39886.1"/>
    </source>
</evidence>
<dbReference type="AlphaFoldDB" id="M2RM09"/>
<proteinExistence type="predicted"/>